<sequence>MSKRGHRGSVDNNFRMTLRPPVMVMVNYADNVSAKNLYIISVKAIKGHLNKLPCACVSPISIRRSC</sequence>
<gene>
    <name evidence="1" type="ORF">PHJA_001222500</name>
</gene>
<dbReference type="Gene3D" id="2.40.150.20">
    <property type="entry name" value="Ribosomal protein L14"/>
    <property type="match status" value="1"/>
</dbReference>
<dbReference type="SUPFAM" id="SSF50193">
    <property type="entry name" value="Ribosomal protein L14"/>
    <property type="match status" value="1"/>
</dbReference>
<keyword evidence="1" id="KW-0689">Ribosomal protein</keyword>
<dbReference type="InterPro" id="IPR036853">
    <property type="entry name" value="Ribosomal_uL14_sf"/>
</dbReference>
<dbReference type="AlphaFoldDB" id="A0A830BVJ7"/>
<name>A0A830BVJ7_9LAMI</name>
<proteinExistence type="predicted"/>
<dbReference type="GO" id="GO:0003735">
    <property type="term" value="F:structural constituent of ribosome"/>
    <property type="evidence" value="ECO:0007669"/>
    <property type="project" value="InterPro"/>
</dbReference>
<evidence type="ECO:0000313" key="2">
    <source>
        <dbReference type="Proteomes" id="UP000653305"/>
    </source>
</evidence>
<dbReference type="GO" id="GO:0005840">
    <property type="term" value="C:ribosome"/>
    <property type="evidence" value="ECO:0007669"/>
    <property type="project" value="UniProtKB-KW"/>
</dbReference>
<evidence type="ECO:0000313" key="1">
    <source>
        <dbReference type="EMBL" id="GFP90786.1"/>
    </source>
</evidence>
<dbReference type="OrthoDB" id="407959at2759"/>
<reference evidence="1" key="1">
    <citation type="submission" date="2020-07" db="EMBL/GenBank/DDBJ databases">
        <title>Ethylene signaling mediates host invasion by parasitic plants.</title>
        <authorList>
            <person name="Yoshida S."/>
        </authorList>
    </citation>
    <scope>NUCLEOTIDE SEQUENCE</scope>
    <source>
        <strain evidence="1">Okayama</strain>
    </source>
</reference>
<keyword evidence="1" id="KW-0687">Ribonucleoprotein</keyword>
<keyword evidence="2" id="KW-1185">Reference proteome</keyword>
<organism evidence="1 2">
    <name type="scientific">Phtheirospermum japonicum</name>
    <dbReference type="NCBI Taxonomy" id="374723"/>
    <lineage>
        <taxon>Eukaryota</taxon>
        <taxon>Viridiplantae</taxon>
        <taxon>Streptophyta</taxon>
        <taxon>Embryophyta</taxon>
        <taxon>Tracheophyta</taxon>
        <taxon>Spermatophyta</taxon>
        <taxon>Magnoliopsida</taxon>
        <taxon>eudicotyledons</taxon>
        <taxon>Gunneridae</taxon>
        <taxon>Pentapetalae</taxon>
        <taxon>asterids</taxon>
        <taxon>lamiids</taxon>
        <taxon>Lamiales</taxon>
        <taxon>Orobanchaceae</taxon>
        <taxon>Orobanchaceae incertae sedis</taxon>
        <taxon>Phtheirospermum</taxon>
    </lineage>
</organism>
<protein>
    <submittedName>
        <fullName evidence="1">60S ribosomal protein l23</fullName>
    </submittedName>
</protein>
<accession>A0A830BVJ7</accession>
<dbReference type="GO" id="GO:0006412">
    <property type="term" value="P:translation"/>
    <property type="evidence" value="ECO:0007669"/>
    <property type="project" value="InterPro"/>
</dbReference>
<comment type="caution">
    <text evidence="1">The sequence shown here is derived from an EMBL/GenBank/DDBJ whole genome shotgun (WGS) entry which is preliminary data.</text>
</comment>
<dbReference type="Proteomes" id="UP000653305">
    <property type="component" value="Unassembled WGS sequence"/>
</dbReference>
<dbReference type="EMBL" id="BMAC01000225">
    <property type="protein sequence ID" value="GFP90786.1"/>
    <property type="molecule type" value="Genomic_DNA"/>
</dbReference>